<evidence type="ECO:0000256" key="1">
    <source>
        <dbReference type="SAM" id="SignalP"/>
    </source>
</evidence>
<protein>
    <recommendedName>
        <fullName evidence="4">DUF2889 domain-containing protein</fullName>
    </recommendedName>
</protein>
<proteinExistence type="predicted"/>
<dbReference type="STRING" id="1747903.ASR47_101666"/>
<keyword evidence="3" id="KW-1185">Reference proteome</keyword>
<dbReference type="InterPro" id="IPR021312">
    <property type="entry name" value="DUF2889"/>
</dbReference>
<dbReference type="Proteomes" id="UP000092713">
    <property type="component" value="Unassembled WGS sequence"/>
</dbReference>
<feature type="chain" id="PRO_5008355646" description="DUF2889 domain-containing protein" evidence="1">
    <location>
        <begin position="18"/>
        <end position="235"/>
    </location>
</feature>
<evidence type="ECO:0000313" key="3">
    <source>
        <dbReference type="Proteomes" id="UP000092713"/>
    </source>
</evidence>
<reference evidence="2 3" key="1">
    <citation type="submission" date="2016-04" db="EMBL/GenBank/DDBJ databases">
        <title>Draft genome sequence of Janthinobacterium psychrotolerans sp. nov., isolated from freshwater sediments in Denmark.</title>
        <authorList>
            <person name="Gong X."/>
            <person name="Skrivergaard S."/>
            <person name="Korsgaard B.S."/>
            <person name="Schreiber L."/>
            <person name="Marshall I.P."/>
            <person name="Finster K."/>
            <person name="Schramm A."/>
        </authorList>
    </citation>
    <scope>NUCLEOTIDE SEQUENCE [LARGE SCALE GENOMIC DNA]</scope>
    <source>
        <strain evidence="2 3">S3-2</strain>
    </source>
</reference>
<evidence type="ECO:0000313" key="2">
    <source>
        <dbReference type="EMBL" id="OBV40442.1"/>
    </source>
</evidence>
<comment type="caution">
    <text evidence="2">The sequence shown here is derived from an EMBL/GenBank/DDBJ whole genome shotgun (WGS) entry which is preliminary data.</text>
</comment>
<dbReference type="EMBL" id="LOCQ01000047">
    <property type="protein sequence ID" value="OBV40442.1"/>
    <property type="molecule type" value="Genomic_DNA"/>
</dbReference>
<name>A0A1A7C407_9BURK</name>
<sequence length="235" mass="26057">MLRRNQRAMCYTFRVFAAPQVRLLFVEAANGVLYAHGCLLITPRKRHRSMPLSTPVSRRALRHSRVIDVQAYVRDDGLWDIDAHITDIKSFDANLASGPRAAGAPLHDLHLRITVDHALTIVEAEAASDAVPYPGFCDTIGPAYRALIGLNLLKNFRRDLKQRLAGIAGCTHLTELAQVLPTATVQAFAGDVWSTRDGENADLPHEKPFQLDKCHALRTDGGAVARYYPRWVAKA</sequence>
<gene>
    <name evidence="2" type="ORF">ASR47_101666</name>
</gene>
<dbReference type="Pfam" id="PF11136">
    <property type="entry name" value="DUF2889"/>
    <property type="match status" value="1"/>
</dbReference>
<dbReference type="AlphaFoldDB" id="A0A1A7C407"/>
<feature type="signal peptide" evidence="1">
    <location>
        <begin position="1"/>
        <end position="17"/>
    </location>
</feature>
<organism evidence="2 3">
    <name type="scientific">Janthinobacterium psychrotolerans</name>
    <dbReference type="NCBI Taxonomy" id="1747903"/>
    <lineage>
        <taxon>Bacteria</taxon>
        <taxon>Pseudomonadati</taxon>
        <taxon>Pseudomonadota</taxon>
        <taxon>Betaproteobacteria</taxon>
        <taxon>Burkholderiales</taxon>
        <taxon>Oxalobacteraceae</taxon>
        <taxon>Janthinobacterium</taxon>
    </lineage>
</organism>
<dbReference type="PATRIC" id="fig|1747903.4.peg.4077"/>
<evidence type="ECO:0008006" key="4">
    <source>
        <dbReference type="Google" id="ProtNLM"/>
    </source>
</evidence>
<keyword evidence="1" id="KW-0732">Signal</keyword>
<accession>A0A1A7C407</accession>